<feature type="non-terminal residue" evidence="1">
    <location>
        <position position="93"/>
    </location>
</feature>
<protein>
    <submittedName>
        <fullName evidence="1">Uncharacterized protein</fullName>
    </submittedName>
</protein>
<dbReference type="Proteomes" id="UP000828390">
    <property type="component" value="Unassembled WGS sequence"/>
</dbReference>
<gene>
    <name evidence="1" type="ORF">DPMN_015030</name>
</gene>
<reference evidence="1" key="1">
    <citation type="journal article" date="2019" name="bioRxiv">
        <title>The Genome of the Zebra Mussel, Dreissena polymorpha: A Resource for Invasive Species Research.</title>
        <authorList>
            <person name="McCartney M.A."/>
            <person name="Auch B."/>
            <person name="Kono T."/>
            <person name="Mallez S."/>
            <person name="Zhang Y."/>
            <person name="Obille A."/>
            <person name="Becker A."/>
            <person name="Abrahante J.E."/>
            <person name="Garbe J."/>
            <person name="Badalamenti J.P."/>
            <person name="Herman A."/>
            <person name="Mangelson H."/>
            <person name="Liachko I."/>
            <person name="Sullivan S."/>
            <person name="Sone E.D."/>
            <person name="Koren S."/>
            <person name="Silverstein K.A.T."/>
            <person name="Beckman K.B."/>
            <person name="Gohl D.M."/>
        </authorList>
    </citation>
    <scope>NUCLEOTIDE SEQUENCE</scope>
    <source>
        <strain evidence="1">Duluth1</strain>
        <tissue evidence="1">Whole animal</tissue>
    </source>
</reference>
<proteinExistence type="predicted"/>
<evidence type="ECO:0000313" key="1">
    <source>
        <dbReference type="EMBL" id="KAH3890941.1"/>
    </source>
</evidence>
<comment type="caution">
    <text evidence="1">The sequence shown here is derived from an EMBL/GenBank/DDBJ whole genome shotgun (WGS) entry which is preliminary data.</text>
</comment>
<reference evidence="1" key="2">
    <citation type="submission" date="2020-11" db="EMBL/GenBank/DDBJ databases">
        <authorList>
            <person name="McCartney M.A."/>
            <person name="Auch B."/>
            <person name="Kono T."/>
            <person name="Mallez S."/>
            <person name="Becker A."/>
            <person name="Gohl D.M."/>
            <person name="Silverstein K.A.T."/>
            <person name="Koren S."/>
            <person name="Bechman K.B."/>
            <person name="Herman A."/>
            <person name="Abrahante J.E."/>
            <person name="Garbe J."/>
        </authorList>
    </citation>
    <scope>NUCLEOTIDE SEQUENCE</scope>
    <source>
        <strain evidence="1">Duluth1</strain>
        <tissue evidence="1">Whole animal</tissue>
    </source>
</reference>
<dbReference type="EMBL" id="JAIWYP010000001">
    <property type="protein sequence ID" value="KAH3890941.1"/>
    <property type="molecule type" value="Genomic_DNA"/>
</dbReference>
<dbReference type="AlphaFoldDB" id="A0A9D4S427"/>
<sequence length="93" mass="10814">MESGVPLWIVNRGVDATGSYLGFPTKICSNECKKWTPQECWDGYLRKRVWKMVCEENIIKCCPGYQGPNCSEECFNCDKINGFERRFIDIYSK</sequence>
<name>A0A9D4S427_DREPO</name>
<organism evidence="1 2">
    <name type="scientific">Dreissena polymorpha</name>
    <name type="common">Zebra mussel</name>
    <name type="synonym">Mytilus polymorpha</name>
    <dbReference type="NCBI Taxonomy" id="45954"/>
    <lineage>
        <taxon>Eukaryota</taxon>
        <taxon>Metazoa</taxon>
        <taxon>Spiralia</taxon>
        <taxon>Lophotrochozoa</taxon>
        <taxon>Mollusca</taxon>
        <taxon>Bivalvia</taxon>
        <taxon>Autobranchia</taxon>
        <taxon>Heteroconchia</taxon>
        <taxon>Euheterodonta</taxon>
        <taxon>Imparidentia</taxon>
        <taxon>Neoheterodontei</taxon>
        <taxon>Myida</taxon>
        <taxon>Dreissenoidea</taxon>
        <taxon>Dreissenidae</taxon>
        <taxon>Dreissena</taxon>
    </lineage>
</organism>
<keyword evidence="2" id="KW-1185">Reference proteome</keyword>
<accession>A0A9D4S427</accession>
<evidence type="ECO:0000313" key="2">
    <source>
        <dbReference type="Proteomes" id="UP000828390"/>
    </source>
</evidence>